<dbReference type="SUPFAM" id="SSF46689">
    <property type="entry name" value="Homeodomain-like"/>
    <property type="match status" value="1"/>
</dbReference>
<evidence type="ECO:0000256" key="2">
    <source>
        <dbReference type="ARBA" id="ARBA00023125"/>
    </source>
</evidence>
<dbReference type="EMBL" id="CADCVP010000209">
    <property type="protein sequence ID" value="CAA9502433.1"/>
    <property type="molecule type" value="Genomic_DNA"/>
</dbReference>
<organism evidence="6">
    <name type="scientific">uncultured Solirubrobacteraceae bacterium</name>
    <dbReference type="NCBI Taxonomy" id="1162706"/>
    <lineage>
        <taxon>Bacteria</taxon>
        <taxon>Bacillati</taxon>
        <taxon>Actinomycetota</taxon>
        <taxon>Thermoleophilia</taxon>
        <taxon>Solirubrobacterales</taxon>
        <taxon>Solirubrobacteraceae</taxon>
        <taxon>environmental samples</taxon>
    </lineage>
</organism>
<dbReference type="InterPro" id="IPR009057">
    <property type="entry name" value="Homeodomain-like_sf"/>
</dbReference>
<keyword evidence="3" id="KW-0804">Transcription</keyword>
<gene>
    <name evidence="6" type="ORF">AVDCRST_MAG69-1969</name>
</gene>
<keyword evidence="2 4" id="KW-0238">DNA-binding</keyword>
<evidence type="ECO:0000256" key="1">
    <source>
        <dbReference type="ARBA" id="ARBA00023015"/>
    </source>
</evidence>
<sequence length="186" mass="19067">MARQGLDRERVVAEAATLADAEGAEAVTLAALATRLGVRAPSLYKHVGGLEALRTHLAVLALDELNDALGDAVAGRAGRDALEALGRAYVGYARARPGRYKFVAHTPDPPDAAHIAAGERLVGLVAATLRPLGLEGADATHAIRAVRSALHGFCDIEATGGFGLPLDPDASLERLLGVLAVGLGAT</sequence>
<dbReference type="Gene3D" id="1.10.10.60">
    <property type="entry name" value="Homeodomain-like"/>
    <property type="match status" value="1"/>
</dbReference>
<feature type="domain" description="HTH tetR-type" evidence="5">
    <location>
        <begin position="5"/>
        <end position="65"/>
    </location>
</feature>
<evidence type="ECO:0000256" key="3">
    <source>
        <dbReference type="ARBA" id="ARBA00023163"/>
    </source>
</evidence>
<dbReference type="InterPro" id="IPR036271">
    <property type="entry name" value="Tet_transcr_reg_TetR-rel_C_sf"/>
</dbReference>
<evidence type="ECO:0000313" key="6">
    <source>
        <dbReference type="EMBL" id="CAA9502433.1"/>
    </source>
</evidence>
<dbReference type="GO" id="GO:0000976">
    <property type="term" value="F:transcription cis-regulatory region binding"/>
    <property type="evidence" value="ECO:0007669"/>
    <property type="project" value="TreeGrafter"/>
</dbReference>
<dbReference type="PROSITE" id="PS50977">
    <property type="entry name" value="HTH_TETR_2"/>
    <property type="match status" value="1"/>
</dbReference>
<dbReference type="AlphaFoldDB" id="A0A6J4SQI0"/>
<dbReference type="InterPro" id="IPR001647">
    <property type="entry name" value="HTH_TetR"/>
</dbReference>
<protein>
    <submittedName>
        <fullName evidence="6">Transcriptional regulator, AcrR family</fullName>
    </submittedName>
</protein>
<dbReference type="PANTHER" id="PTHR30055">
    <property type="entry name" value="HTH-TYPE TRANSCRIPTIONAL REGULATOR RUTR"/>
    <property type="match status" value="1"/>
</dbReference>
<name>A0A6J4SQI0_9ACTN</name>
<dbReference type="PANTHER" id="PTHR30055:SF239">
    <property type="entry name" value="TRANSCRIPTIONAL REGULATORY PROTEIN"/>
    <property type="match status" value="1"/>
</dbReference>
<keyword evidence="1" id="KW-0805">Transcription regulation</keyword>
<dbReference type="SUPFAM" id="SSF48498">
    <property type="entry name" value="Tetracyclin repressor-like, C-terminal domain"/>
    <property type="match status" value="1"/>
</dbReference>
<dbReference type="Pfam" id="PF13305">
    <property type="entry name" value="TetR_C_33"/>
    <property type="match status" value="1"/>
</dbReference>
<proteinExistence type="predicted"/>
<dbReference type="GO" id="GO:0003700">
    <property type="term" value="F:DNA-binding transcription factor activity"/>
    <property type="evidence" value="ECO:0007669"/>
    <property type="project" value="TreeGrafter"/>
</dbReference>
<dbReference type="InterPro" id="IPR025996">
    <property type="entry name" value="MT1864/Rv1816-like_C"/>
</dbReference>
<dbReference type="Gene3D" id="1.10.357.10">
    <property type="entry name" value="Tetracycline Repressor, domain 2"/>
    <property type="match status" value="1"/>
</dbReference>
<accession>A0A6J4SQI0</accession>
<feature type="DNA-binding region" description="H-T-H motif" evidence="4">
    <location>
        <begin position="28"/>
        <end position="47"/>
    </location>
</feature>
<evidence type="ECO:0000259" key="5">
    <source>
        <dbReference type="PROSITE" id="PS50977"/>
    </source>
</evidence>
<reference evidence="6" key="1">
    <citation type="submission" date="2020-02" db="EMBL/GenBank/DDBJ databases">
        <authorList>
            <person name="Meier V. D."/>
        </authorList>
    </citation>
    <scope>NUCLEOTIDE SEQUENCE</scope>
    <source>
        <strain evidence="6">AVDCRST_MAG69</strain>
    </source>
</reference>
<dbReference type="InterPro" id="IPR050109">
    <property type="entry name" value="HTH-type_TetR-like_transc_reg"/>
</dbReference>
<evidence type="ECO:0000256" key="4">
    <source>
        <dbReference type="PROSITE-ProRule" id="PRU00335"/>
    </source>
</evidence>